<feature type="domain" description="Glycosyl transferase family 1" evidence="3">
    <location>
        <begin position="226"/>
        <end position="360"/>
    </location>
</feature>
<feature type="domain" description="Glycosyltransferase subfamily 4-like N-terminal" evidence="4">
    <location>
        <begin position="16"/>
        <end position="213"/>
    </location>
</feature>
<reference evidence="5 6" key="1">
    <citation type="submission" date="2016-06" db="EMBL/GenBank/DDBJ databases">
        <authorList>
            <person name="Olsen C.W."/>
            <person name="Carey S."/>
            <person name="Hinshaw L."/>
            <person name="Karasin A.I."/>
        </authorList>
    </citation>
    <scope>NUCLEOTIDE SEQUENCE [LARGE SCALE GENOMIC DNA]</scope>
    <source>
        <strain evidence="5 6">LZ-22</strain>
    </source>
</reference>
<keyword evidence="1" id="KW-0328">Glycosyltransferase</keyword>
<dbReference type="STRING" id="1577474.GA0111570_102183"/>
<dbReference type="Proteomes" id="UP000199086">
    <property type="component" value="Unassembled WGS sequence"/>
</dbReference>
<sequence length="406" mass="44278">MRVLHINAVAGRGSTGRLCDEISQRLSELGDEAYVAYSVGGDGAGRIRIGSRLDAKLHALFSRVSGMQGYFSKRATATLLADIRKLRPDVVHLHNLHANYVNLGMLLSYLGQEDIPTVITLHDCWFMTGKCTHYVSVGCQRWEAECGECPLLRADNPSWLFDRTARMKLDKMNWFEAIPRLAVVGVSDWITKEARASHLASAPILTRIYNWVDRAVFFPDAAGVTRERLGIPDGDTMVLGVASGWSEKKGLGEFVELARLNPDFRVTLVGSIADAENLPKNVVSVGPLADPSQLRRLYSAADVFVSLSEAETFGLVTVEALACGTPAVVMNSTASPELVADGCGTVVEPGDIEGLSQAIRAHAATGKSSFLETCVESVERRFDPTVQIDEYVDLYRRLCAMLSLGK</sequence>
<dbReference type="GO" id="GO:1901137">
    <property type="term" value="P:carbohydrate derivative biosynthetic process"/>
    <property type="evidence" value="ECO:0007669"/>
    <property type="project" value="UniProtKB-ARBA"/>
</dbReference>
<dbReference type="InterPro" id="IPR028098">
    <property type="entry name" value="Glyco_trans_4-like_N"/>
</dbReference>
<dbReference type="AlphaFoldDB" id="A0A1G6GEX2"/>
<dbReference type="PANTHER" id="PTHR45947">
    <property type="entry name" value="SULFOQUINOVOSYL TRANSFERASE SQD2"/>
    <property type="match status" value="1"/>
</dbReference>
<dbReference type="Pfam" id="PF13439">
    <property type="entry name" value="Glyco_transf_4"/>
    <property type="match status" value="1"/>
</dbReference>
<dbReference type="OrthoDB" id="9808602at2"/>
<accession>A0A1G6GEX2</accession>
<evidence type="ECO:0000259" key="3">
    <source>
        <dbReference type="Pfam" id="PF00534"/>
    </source>
</evidence>
<proteinExistence type="predicted"/>
<dbReference type="EMBL" id="FMYF01000002">
    <property type="protein sequence ID" value="SDB80393.1"/>
    <property type="molecule type" value="Genomic_DNA"/>
</dbReference>
<keyword evidence="6" id="KW-1185">Reference proteome</keyword>
<dbReference type="SUPFAM" id="SSF53756">
    <property type="entry name" value="UDP-Glycosyltransferase/glycogen phosphorylase"/>
    <property type="match status" value="1"/>
</dbReference>
<dbReference type="GO" id="GO:0016757">
    <property type="term" value="F:glycosyltransferase activity"/>
    <property type="evidence" value="ECO:0007669"/>
    <property type="project" value="UniProtKB-KW"/>
</dbReference>
<protein>
    <submittedName>
        <fullName evidence="5">Glycosyltransferase involved in cell wall bisynthesis</fullName>
    </submittedName>
</protein>
<evidence type="ECO:0000256" key="2">
    <source>
        <dbReference type="ARBA" id="ARBA00022679"/>
    </source>
</evidence>
<name>A0A1G6GEX2_9ACTN</name>
<dbReference type="InterPro" id="IPR050194">
    <property type="entry name" value="Glycosyltransferase_grp1"/>
</dbReference>
<dbReference type="RefSeq" id="WP_092606362.1">
    <property type="nucleotide sequence ID" value="NZ_FMYF01000002.1"/>
</dbReference>
<dbReference type="PANTHER" id="PTHR45947:SF13">
    <property type="entry name" value="TRANSFERASE"/>
    <property type="match status" value="1"/>
</dbReference>
<organism evidence="5 6">
    <name type="scientific">Raineyella antarctica</name>
    <dbReference type="NCBI Taxonomy" id="1577474"/>
    <lineage>
        <taxon>Bacteria</taxon>
        <taxon>Bacillati</taxon>
        <taxon>Actinomycetota</taxon>
        <taxon>Actinomycetes</taxon>
        <taxon>Propionibacteriales</taxon>
        <taxon>Propionibacteriaceae</taxon>
        <taxon>Raineyella</taxon>
    </lineage>
</organism>
<dbReference type="Gene3D" id="3.40.50.2000">
    <property type="entry name" value="Glycogen Phosphorylase B"/>
    <property type="match status" value="2"/>
</dbReference>
<dbReference type="Pfam" id="PF00534">
    <property type="entry name" value="Glycos_transf_1"/>
    <property type="match status" value="1"/>
</dbReference>
<keyword evidence="2 5" id="KW-0808">Transferase</keyword>
<gene>
    <name evidence="5" type="ORF">GA0111570_102183</name>
</gene>
<evidence type="ECO:0000313" key="6">
    <source>
        <dbReference type="Proteomes" id="UP000199086"/>
    </source>
</evidence>
<evidence type="ECO:0000259" key="4">
    <source>
        <dbReference type="Pfam" id="PF13439"/>
    </source>
</evidence>
<evidence type="ECO:0000256" key="1">
    <source>
        <dbReference type="ARBA" id="ARBA00022676"/>
    </source>
</evidence>
<evidence type="ECO:0000313" key="5">
    <source>
        <dbReference type="EMBL" id="SDB80393.1"/>
    </source>
</evidence>
<dbReference type="InterPro" id="IPR001296">
    <property type="entry name" value="Glyco_trans_1"/>
</dbReference>